<evidence type="ECO:0000313" key="2">
    <source>
        <dbReference type="Proteomes" id="UP001149090"/>
    </source>
</evidence>
<dbReference type="InterPro" id="IPR027417">
    <property type="entry name" value="P-loop_NTPase"/>
</dbReference>
<sequence>MNSKKEKSENYLNRNQIEEELSKIRIEEHRKKKNCNKITGIPVNIFIDSPSEMGSLKYGNLTPILIRKQNQIFMKKIEEGITGIRVFHGVNGSGKSYSLYHLAAYFYQFNPFLQDPKINQKDQIPNQPNSNSNSFSKKQKWVVFYLNNLQNFLKKESHDVASEIMEYFFQNYGESLFQKCKFNFDKKFWFEDDPLQDEQKKVGLCKIFLQKLIKLKTNEFRILIALDNYNDLFRETNQNQNQKHILDFFKTVREIQSGLIIVATSPSFEYRNTIRDIDLITSGFKSYFYNQEEFEILSKWKQKENKLPQDQTIEKFEDLTNKSPRMLYIISQTYDDLNTFSGDTRKFLIQSQKNCISHYQKRIEFILEKIQELWDPNRMRQEIEFPTMVCLNENPDFIPDFWEVAELFEEILIEEENDEKKEKKTNSNQQIQPTSYFESNLKLVPITKYIREAFFEAFEKPQISLFRFLFQSGDELRAFELVVLNIFRRSLGSKIELNHMSLQGKQRNPFTFNIKIRNIIYQDKDNPLKKMEVGDFIVCFEGHSRIDFVCLSENEKKEKELFFIQVSTQIYNENFSKVDSLFQDRDFENQTNTSILQYYSELSGMNCSIPKWNEIESEQKKQKAKIKQLYQKQKENEEKHLTHKEIQKIRKSTLILPKNHYYFYFTHQDYLETTSQFAKDPVILVNKEEIFGLKSLDFYQFLFASSKIHKQETIWNNLNFQSNSKSNF</sequence>
<dbReference type="EMBL" id="JAPDFW010000086">
    <property type="protein sequence ID" value="KAJ5071699.1"/>
    <property type="molecule type" value="Genomic_DNA"/>
</dbReference>
<keyword evidence="1" id="KW-0689">Ribosomal protein</keyword>
<name>A0A9Q0RAG5_ANAIG</name>
<keyword evidence="2" id="KW-1185">Reference proteome</keyword>
<proteinExistence type="predicted"/>
<gene>
    <name evidence="1" type="ORF">M0811_10108</name>
</gene>
<reference evidence="1" key="1">
    <citation type="submission" date="2022-10" db="EMBL/GenBank/DDBJ databases">
        <title>Novel sulphate-reducing endosymbionts in the free-living metamonad Anaeramoeba.</title>
        <authorList>
            <person name="Jerlstrom-Hultqvist J."/>
            <person name="Cepicka I."/>
            <person name="Gallot-Lavallee L."/>
            <person name="Salas-Leiva D."/>
            <person name="Curtis B.A."/>
            <person name="Zahonova K."/>
            <person name="Pipaliya S."/>
            <person name="Dacks J."/>
            <person name="Roger A.J."/>
        </authorList>
    </citation>
    <scope>NUCLEOTIDE SEQUENCE</scope>
    <source>
        <strain evidence="1">BMAN</strain>
    </source>
</reference>
<dbReference type="Proteomes" id="UP001149090">
    <property type="component" value="Unassembled WGS sequence"/>
</dbReference>
<comment type="caution">
    <text evidence="1">The sequence shown here is derived from an EMBL/GenBank/DDBJ whole genome shotgun (WGS) entry which is preliminary data.</text>
</comment>
<evidence type="ECO:0000313" key="1">
    <source>
        <dbReference type="EMBL" id="KAJ5071699.1"/>
    </source>
</evidence>
<keyword evidence="1" id="KW-0687">Ribonucleoprotein</keyword>
<organism evidence="1 2">
    <name type="scientific">Anaeramoeba ignava</name>
    <name type="common">Anaerobic marine amoeba</name>
    <dbReference type="NCBI Taxonomy" id="1746090"/>
    <lineage>
        <taxon>Eukaryota</taxon>
        <taxon>Metamonada</taxon>
        <taxon>Anaeramoebidae</taxon>
        <taxon>Anaeramoeba</taxon>
    </lineage>
</organism>
<dbReference type="SUPFAM" id="SSF52540">
    <property type="entry name" value="P-loop containing nucleoside triphosphate hydrolases"/>
    <property type="match status" value="1"/>
</dbReference>
<accession>A0A9Q0RAG5</accession>
<protein>
    <submittedName>
        <fullName evidence="1">MITOCHONDRIAL 28S ribosomal protein S29</fullName>
    </submittedName>
</protein>
<dbReference type="AlphaFoldDB" id="A0A9Q0RAG5"/>
<dbReference type="GO" id="GO:0005840">
    <property type="term" value="C:ribosome"/>
    <property type="evidence" value="ECO:0007669"/>
    <property type="project" value="UniProtKB-KW"/>
</dbReference>